<dbReference type="EMBL" id="POUA01000361">
    <property type="protein sequence ID" value="PZG29956.1"/>
    <property type="molecule type" value="Genomic_DNA"/>
</dbReference>
<sequence length="150" mass="17091">MRLLADQLGRVPVDDGDVTLLDEATQSARIALWHVIARSNGALQRPTEGNECSFFTVITDAEWQRLMESGELPREHAYECGMSADHPGPHVTFIYEAMGTFQGWWLRWRGRERELVIHPYCGEVQRGLDPDGLDDTNCLLFQGHPCPHRF</sequence>
<comment type="caution">
    <text evidence="1">The sequence shown here is derived from an EMBL/GenBank/DDBJ whole genome shotgun (WGS) entry which is preliminary data.</text>
</comment>
<gene>
    <name evidence="1" type="ORF">C1I98_31515</name>
</gene>
<protein>
    <submittedName>
        <fullName evidence="1">Uncharacterized protein</fullName>
    </submittedName>
</protein>
<accession>A0A2W2EZ91</accession>
<proteinExistence type="predicted"/>
<dbReference type="AlphaFoldDB" id="A0A2W2EZ91"/>
<name>A0A2W2EZ91_9ACTN</name>
<evidence type="ECO:0000313" key="1">
    <source>
        <dbReference type="EMBL" id="PZG29956.1"/>
    </source>
</evidence>
<evidence type="ECO:0000313" key="2">
    <source>
        <dbReference type="Proteomes" id="UP000248544"/>
    </source>
</evidence>
<reference evidence="1 2" key="1">
    <citation type="submission" date="2018-01" db="EMBL/GenBank/DDBJ databases">
        <title>Draft genome sequence of Sphaerisporangium sp. 7K107.</title>
        <authorList>
            <person name="Sahin N."/>
            <person name="Saygin H."/>
            <person name="Ay H."/>
        </authorList>
    </citation>
    <scope>NUCLEOTIDE SEQUENCE [LARGE SCALE GENOMIC DNA]</scope>
    <source>
        <strain evidence="1 2">7K107</strain>
    </source>
</reference>
<keyword evidence="2" id="KW-1185">Reference proteome</keyword>
<dbReference type="Proteomes" id="UP000248544">
    <property type="component" value="Unassembled WGS sequence"/>
</dbReference>
<organism evidence="1 2">
    <name type="scientific">Spongiactinospora gelatinilytica</name>
    <dbReference type="NCBI Taxonomy" id="2666298"/>
    <lineage>
        <taxon>Bacteria</taxon>
        <taxon>Bacillati</taxon>
        <taxon>Actinomycetota</taxon>
        <taxon>Actinomycetes</taxon>
        <taxon>Streptosporangiales</taxon>
        <taxon>Streptosporangiaceae</taxon>
        <taxon>Spongiactinospora</taxon>
    </lineage>
</organism>